<dbReference type="RefSeq" id="WP_132114096.1">
    <property type="nucleotide sequence ID" value="NZ_SMJU01000001.1"/>
</dbReference>
<sequence length="387" mass="42328">MTDRYLQRGVSASKEDVHKAIEKLDKGIFPKAFCKIVPDTLAGDPDYCTIMHADGAGTKTSLAYLYWKETGDVSVWRGIAQDAVVMNTDDLLCVGATGPMLLSSTIDRNKHKIPGEVIAEIINGTEEVLDMLRRFGVEIYSTGGETADVGDLVRTVTVNSTVIARMKRADVVDNARIAAGDVIVGLASYGQATYETTYNGGMGSNGLTSARHDVLANNLAAQYPESYDADIDASLVYSGTRRLQDAVEGTPLNVGQLILSPTRTYAPVAKALLDELRPQLHGMVHCSGGAQTKILHFIDNLHVIKDNLFAVPPLFRMIQEESGTSWQEMYKVFNMGHRLEVYLPEAYAARVIEISQSFGIDAQIVGRVDASTHKQLTIRSEFGEFLY</sequence>
<dbReference type="SUPFAM" id="SSF55326">
    <property type="entry name" value="PurM N-terminal domain-like"/>
    <property type="match status" value="1"/>
</dbReference>
<reference evidence="14 15" key="1">
    <citation type="submission" date="2019-02" db="EMBL/GenBank/DDBJ databases">
        <title>Arundinibacter roseus gen. nov., sp. nov., a new member of the family Cytophagaceae.</title>
        <authorList>
            <person name="Szuroczki S."/>
            <person name="Khayer B."/>
            <person name="Sproer C."/>
            <person name="Toumi M."/>
            <person name="Szabo A."/>
            <person name="Felfoldi T."/>
            <person name="Schumann P."/>
            <person name="Toth E."/>
        </authorList>
    </citation>
    <scope>NUCLEOTIDE SEQUENCE [LARGE SCALE GENOMIC DNA]</scope>
    <source>
        <strain evidence="14 15">DMA-k-7a</strain>
    </source>
</reference>
<evidence type="ECO:0000256" key="3">
    <source>
        <dbReference type="ARBA" id="ARBA00013047"/>
    </source>
</evidence>
<feature type="domain" description="PurM-like C-terminal" evidence="13">
    <location>
        <begin position="180"/>
        <end position="377"/>
    </location>
</feature>
<dbReference type="PANTHER" id="PTHR10520:SF12">
    <property type="entry name" value="TRIFUNCTIONAL PURINE BIOSYNTHETIC PROTEIN ADENOSINE-3"/>
    <property type="match status" value="1"/>
</dbReference>
<evidence type="ECO:0000256" key="7">
    <source>
        <dbReference type="ARBA" id="ARBA00022840"/>
    </source>
</evidence>
<dbReference type="GO" id="GO:0005524">
    <property type="term" value="F:ATP binding"/>
    <property type="evidence" value="ECO:0007669"/>
    <property type="project" value="UniProtKB-KW"/>
</dbReference>
<dbReference type="GO" id="GO:0005829">
    <property type="term" value="C:cytosol"/>
    <property type="evidence" value="ECO:0007669"/>
    <property type="project" value="TreeGrafter"/>
</dbReference>
<comment type="catalytic activity">
    <reaction evidence="11">
        <text>2-formamido-N(1)-(5-O-phospho-beta-D-ribosyl)acetamidine + ATP = 5-amino-1-(5-phospho-beta-D-ribosyl)imidazole + ADP + phosphate + H(+)</text>
        <dbReference type="Rhea" id="RHEA:23032"/>
        <dbReference type="ChEBI" id="CHEBI:15378"/>
        <dbReference type="ChEBI" id="CHEBI:30616"/>
        <dbReference type="ChEBI" id="CHEBI:43474"/>
        <dbReference type="ChEBI" id="CHEBI:137981"/>
        <dbReference type="ChEBI" id="CHEBI:147287"/>
        <dbReference type="ChEBI" id="CHEBI:456216"/>
        <dbReference type="EC" id="6.3.3.1"/>
    </reaction>
</comment>
<dbReference type="SUPFAM" id="SSF56042">
    <property type="entry name" value="PurM C-terminal domain-like"/>
    <property type="match status" value="1"/>
</dbReference>
<evidence type="ECO:0000256" key="6">
    <source>
        <dbReference type="ARBA" id="ARBA00022741"/>
    </source>
</evidence>
<dbReference type="GO" id="GO:0004637">
    <property type="term" value="F:phosphoribosylamine-glycine ligase activity"/>
    <property type="evidence" value="ECO:0007669"/>
    <property type="project" value="TreeGrafter"/>
</dbReference>
<dbReference type="Proteomes" id="UP000295706">
    <property type="component" value="Unassembled WGS sequence"/>
</dbReference>
<evidence type="ECO:0000256" key="2">
    <source>
        <dbReference type="ARBA" id="ARBA00010280"/>
    </source>
</evidence>
<dbReference type="AlphaFoldDB" id="A0A4R4KLQ3"/>
<dbReference type="InterPro" id="IPR016188">
    <property type="entry name" value="PurM-like_N"/>
</dbReference>
<dbReference type="GO" id="GO:0004641">
    <property type="term" value="F:phosphoribosylformylglycinamidine cyclo-ligase activity"/>
    <property type="evidence" value="ECO:0007669"/>
    <property type="project" value="UniProtKB-EC"/>
</dbReference>
<comment type="similarity">
    <text evidence="2">Belongs to the AIR synthase family.</text>
</comment>
<dbReference type="EC" id="6.3.3.1" evidence="3"/>
<keyword evidence="5 14" id="KW-0436">Ligase</keyword>
<feature type="domain" description="PurM-like N-terminal" evidence="12">
    <location>
        <begin position="44"/>
        <end position="165"/>
    </location>
</feature>
<dbReference type="Pfam" id="PF00586">
    <property type="entry name" value="AIRS"/>
    <property type="match status" value="1"/>
</dbReference>
<dbReference type="InterPro" id="IPR004733">
    <property type="entry name" value="PurM_cligase"/>
</dbReference>
<evidence type="ECO:0000256" key="9">
    <source>
        <dbReference type="ARBA" id="ARBA00032931"/>
    </source>
</evidence>
<comment type="pathway">
    <text evidence="1">Purine metabolism; IMP biosynthesis via de novo pathway; 5-amino-1-(5-phospho-D-ribosyl)imidazole from N(2)-formyl-N(1)-(5-phospho-D-ribosyl)glycinamide: step 2/2.</text>
</comment>
<keyword evidence="6" id="KW-0547">Nucleotide-binding</keyword>
<proteinExistence type="inferred from homology"/>
<dbReference type="Pfam" id="PF02769">
    <property type="entry name" value="AIRS_C"/>
    <property type="match status" value="1"/>
</dbReference>
<evidence type="ECO:0000256" key="1">
    <source>
        <dbReference type="ARBA" id="ARBA00004686"/>
    </source>
</evidence>
<keyword evidence="7" id="KW-0067">ATP-binding</keyword>
<evidence type="ECO:0000256" key="10">
    <source>
        <dbReference type="ARBA" id="ARBA00033093"/>
    </source>
</evidence>
<evidence type="ECO:0000256" key="4">
    <source>
        <dbReference type="ARBA" id="ARBA00020367"/>
    </source>
</evidence>
<dbReference type="InterPro" id="IPR010918">
    <property type="entry name" value="PurM-like_C_dom"/>
</dbReference>
<dbReference type="GO" id="GO:0046084">
    <property type="term" value="P:adenine biosynthetic process"/>
    <property type="evidence" value="ECO:0007669"/>
    <property type="project" value="TreeGrafter"/>
</dbReference>
<evidence type="ECO:0000256" key="8">
    <source>
        <dbReference type="ARBA" id="ARBA00031908"/>
    </source>
</evidence>
<protein>
    <recommendedName>
        <fullName evidence="4">Phosphoribosylformylglycinamidine cyclo-ligase</fullName>
        <ecNumber evidence="3">6.3.3.1</ecNumber>
    </recommendedName>
    <alternativeName>
        <fullName evidence="9">AIR synthase</fullName>
    </alternativeName>
    <alternativeName>
        <fullName evidence="10">AIRS</fullName>
    </alternativeName>
    <alternativeName>
        <fullName evidence="8">Phosphoribosyl-aminoimidazole synthetase</fullName>
    </alternativeName>
</protein>
<comment type="caution">
    <text evidence="14">The sequence shown here is derived from an EMBL/GenBank/DDBJ whole genome shotgun (WGS) entry which is preliminary data.</text>
</comment>
<evidence type="ECO:0000313" key="15">
    <source>
        <dbReference type="Proteomes" id="UP000295706"/>
    </source>
</evidence>
<dbReference type="UniPathway" id="UPA00074">
    <property type="reaction ID" value="UER00129"/>
</dbReference>
<accession>A0A4R4KLQ3</accession>
<dbReference type="InterPro" id="IPR036676">
    <property type="entry name" value="PurM-like_C_sf"/>
</dbReference>
<keyword evidence="15" id="KW-1185">Reference proteome</keyword>
<name>A0A4R4KLQ3_9BACT</name>
<dbReference type="InterPro" id="IPR036921">
    <property type="entry name" value="PurM-like_N_sf"/>
</dbReference>
<gene>
    <name evidence="14" type="ORF">EZE20_02475</name>
</gene>
<dbReference type="EMBL" id="SMJU01000001">
    <property type="protein sequence ID" value="TDB69218.1"/>
    <property type="molecule type" value="Genomic_DNA"/>
</dbReference>
<dbReference type="Gene3D" id="3.90.650.10">
    <property type="entry name" value="PurM-like C-terminal domain"/>
    <property type="match status" value="1"/>
</dbReference>
<evidence type="ECO:0000259" key="13">
    <source>
        <dbReference type="Pfam" id="PF02769"/>
    </source>
</evidence>
<organism evidence="14 15">
    <name type="scientific">Arundinibacter roseus</name>
    <dbReference type="NCBI Taxonomy" id="2070510"/>
    <lineage>
        <taxon>Bacteria</taxon>
        <taxon>Pseudomonadati</taxon>
        <taxon>Bacteroidota</taxon>
        <taxon>Cytophagia</taxon>
        <taxon>Cytophagales</taxon>
        <taxon>Spirosomataceae</taxon>
        <taxon>Arundinibacter</taxon>
    </lineage>
</organism>
<evidence type="ECO:0000313" key="14">
    <source>
        <dbReference type="EMBL" id="TDB69218.1"/>
    </source>
</evidence>
<dbReference type="OrthoDB" id="9802507at2"/>
<evidence type="ECO:0000259" key="12">
    <source>
        <dbReference type="Pfam" id="PF00586"/>
    </source>
</evidence>
<dbReference type="PANTHER" id="PTHR10520">
    <property type="entry name" value="TRIFUNCTIONAL PURINE BIOSYNTHETIC PROTEIN ADENOSINE-3-RELATED"/>
    <property type="match status" value="1"/>
</dbReference>
<dbReference type="Gene3D" id="3.30.1330.10">
    <property type="entry name" value="PurM-like, N-terminal domain"/>
    <property type="match status" value="1"/>
</dbReference>
<evidence type="ECO:0000256" key="5">
    <source>
        <dbReference type="ARBA" id="ARBA00022598"/>
    </source>
</evidence>
<dbReference type="GO" id="GO:0006189">
    <property type="term" value="P:'de novo' IMP biosynthetic process"/>
    <property type="evidence" value="ECO:0007669"/>
    <property type="project" value="UniProtKB-UniPathway"/>
</dbReference>
<evidence type="ECO:0000256" key="11">
    <source>
        <dbReference type="ARBA" id="ARBA00049057"/>
    </source>
</evidence>